<comment type="caution">
    <text evidence="2">The sequence shown here is derived from an EMBL/GenBank/DDBJ whole genome shotgun (WGS) entry which is preliminary data.</text>
</comment>
<accession>A0A8J3YIU1</accession>
<dbReference type="Proteomes" id="UP000619260">
    <property type="component" value="Unassembled WGS sequence"/>
</dbReference>
<dbReference type="CDD" id="cd07043">
    <property type="entry name" value="STAS_anti-anti-sigma_factors"/>
    <property type="match status" value="1"/>
</dbReference>
<sequence length="119" mass="12355">MSDLEVKTVVEADRAVVTLDGTCDLRSHDVLAAALRSALDVATVVVVDLARVHFLDSSNLRALVSAHLAARQDAKNVHVINAAGSVAAMLEITGVIALLAPPAERSQVGIPRAAENPDG</sequence>
<protein>
    <recommendedName>
        <fullName evidence="1">STAS domain-containing protein</fullName>
    </recommendedName>
</protein>
<dbReference type="AlphaFoldDB" id="A0A8J3YIU1"/>
<evidence type="ECO:0000259" key="1">
    <source>
        <dbReference type="PROSITE" id="PS50801"/>
    </source>
</evidence>
<dbReference type="Gene3D" id="3.30.750.24">
    <property type="entry name" value="STAS domain"/>
    <property type="match status" value="1"/>
</dbReference>
<dbReference type="RefSeq" id="WP_203899632.1">
    <property type="nucleotide sequence ID" value="NZ_BOPF01000009.1"/>
</dbReference>
<feature type="domain" description="STAS" evidence="1">
    <location>
        <begin position="4"/>
        <end position="95"/>
    </location>
</feature>
<reference evidence="2" key="1">
    <citation type="submission" date="2021-01" db="EMBL/GenBank/DDBJ databases">
        <title>Whole genome shotgun sequence of Virgisporangium aliadipatigenens NBRC 105644.</title>
        <authorList>
            <person name="Komaki H."/>
            <person name="Tamura T."/>
        </authorList>
    </citation>
    <scope>NUCLEOTIDE SEQUENCE</scope>
    <source>
        <strain evidence="2">NBRC 105644</strain>
    </source>
</reference>
<dbReference type="InterPro" id="IPR002645">
    <property type="entry name" value="STAS_dom"/>
</dbReference>
<evidence type="ECO:0000313" key="3">
    <source>
        <dbReference type="Proteomes" id="UP000619260"/>
    </source>
</evidence>
<evidence type="ECO:0000313" key="2">
    <source>
        <dbReference type="EMBL" id="GIJ46099.1"/>
    </source>
</evidence>
<dbReference type="PROSITE" id="PS50801">
    <property type="entry name" value="STAS"/>
    <property type="match status" value="1"/>
</dbReference>
<organism evidence="2 3">
    <name type="scientific">Virgisporangium aliadipatigenens</name>
    <dbReference type="NCBI Taxonomy" id="741659"/>
    <lineage>
        <taxon>Bacteria</taxon>
        <taxon>Bacillati</taxon>
        <taxon>Actinomycetota</taxon>
        <taxon>Actinomycetes</taxon>
        <taxon>Micromonosporales</taxon>
        <taxon>Micromonosporaceae</taxon>
        <taxon>Virgisporangium</taxon>
    </lineage>
</organism>
<dbReference type="InterPro" id="IPR036513">
    <property type="entry name" value="STAS_dom_sf"/>
</dbReference>
<keyword evidence="3" id="KW-1185">Reference proteome</keyword>
<name>A0A8J3YIU1_9ACTN</name>
<dbReference type="SUPFAM" id="SSF52091">
    <property type="entry name" value="SpoIIaa-like"/>
    <property type="match status" value="1"/>
</dbReference>
<dbReference type="InterPro" id="IPR058548">
    <property type="entry name" value="MlaB-like_STAS"/>
</dbReference>
<proteinExistence type="predicted"/>
<dbReference type="Pfam" id="PF13466">
    <property type="entry name" value="STAS_2"/>
    <property type="match status" value="1"/>
</dbReference>
<gene>
    <name evidence="2" type="ORF">Val02_29850</name>
</gene>
<dbReference type="EMBL" id="BOPF01000009">
    <property type="protein sequence ID" value="GIJ46099.1"/>
    <property type="molecule type" value="Genomic_DNA"/>
</dbReference>